<proteinExistence type="predicted"/>
<accession>A0A831R559</accession>
<comment type="caution">
    <text evidence="2">The sequence shown here is derived from an EMBL/GenBank/DDBJ whole genome shotgun (WGS) entry which is preliminary data.</text>
</comment>
<reference evidence="2" key="1">
    <citation type="journal article" date="2020" name="mSystems">
        <title>Genome- and Community-Level Interaction Insights into Carbon Utilization and Element Cycling Functions of Hydrothermarchaeota in Hydrothermal Sediment.</title>
        <authorList>
            <person name="Zhou Z."/>
            <person name="Liu Y."/>
            <person name="Xu W."/>
            <person name="Pan J."/>
            <person name="Luo Z.H."/>
            <person name="Li M."/>
        </authorList>
    </citation>
    <scope>NUCLEOTIDE SEQUENCE [LARGE SCALE GENOMIC DNA]</scope>
    <source>
        <strain evidence="2">HyVt-357</strain>
    </source>
</reference>
<organism evidence="2">
    <name type="scientific">Marinobacter antarcticus</name>
    <dbReference type="NCBI Taxonomy" id="564117"/>
    <lineage>
        <taxon>Bacteria</taxon>
        <taxon>Pseudomonadati</taxon>
        <taxon>Pseudomonadota</taxon>
        <taxon>Gammaproteobacteria</taxon>
        <taxon>Pseudomonadales</taxon>
        <taxon>Marinobacteraceae</taxon>
        <taxon>Marinobacter</taxon>
    </lineage>
</organism>
<protein>
    <submittedName>
        <fullName evidence="2">CCGSCS motif protein</fullName>
    </submittedName>
</protein>
<evidence type="ECO:0000256" key="1">
    <source>
        <dbReference type="SAM" id="MobiDB-lite"/>
    </source>
</evidence>
<dbReference type="EMBL" id="DRGY01000069">
    <property type="protein sequence ID" value="HEA52389.1"/>
    <property type="molecule type" value="Genomic_DNA"/>
</dbReference>
<name>A0A831R559_9GAMM</name>
<feature type="compositionally biased region" description="Basic and acidic residues" evidence="1">
    <location>
        <begin position="17"/>
        <end position="31"/>
    </location>
</feature>
<dbReference type="Proteomes" id="UP000885748">
    <property type="component" value="Unassembled WGS sequence"/>
</dbReference>
<evidence type="ECO:0000313" key="2">
    <source>
        <dbReference type="EMBL" id="HEA52389.1"/>
    </source>
</evidence>
<dbReference type="InterPro" id="IPR026481">
    <property type="entry name" value="CCGSCS"/>
</dbReference>
<dbReference type="RefSeq" id="WP_414674239.1">
    <property type="nucleotide sequence ID" value="NZ_DRGY01000069.1"/>
</dbReference>
<feature type="region of interest" description="Disordered" evidence="1">
    <location>
        <begin position="1"/>
        <end position="40"/>
    </location>
</feature>
<sequence length="40" mass="4192">MFFRELASAAQTTKTPKSTERETAMKGKHGDPGACCGGCS</sequence>
<dbReference type="NCBIfam" id="TIGR04101">
    <property type="entry name" value="CCGSCS"/>
    <property type="match status" value="1"/>
</dbReference>
<gene>
    <name evidence="2" type="ORF">ENI00_08735</name>
</gene>
<dbReference type="AlphaFoldDB" id="A0A831R559"/>